<feature type="transmembrane region" description="Helical" evidence="1">
    <location>
        <begin position="211"/>
        <end position="231"/>
    </location>
</feature>
<evidence type="ECO:0008006" key="4">
    <source>
        <dbReference type="Google" id="ProtNLM"/>
    </source>
</evidence>
<evidence type="ECO:0000313" key="2">
    <source>
        <dbReference type="EMBL" id="TLS46783.1"/>
    </source>
</evidence>
<reference evidence="2 3" key="1">
    <citation type="submission" date="2019-05" db="EMBL/GenBank/DDBJ databases">
        <title>Streptomyces sp. NEAU-C151, a novel actinomycete isolated from soil.</title>
        <authorList>
            <person name="Han L."/>
            <person name="Jiang H."/>
        </authorList>
    </citation>
    <scope>NUCLEOTIDE SEQUENCE [LARGE SCALE GENOMIC DNA]</scope>
    <source>
        <strain evidence="2 3">NEAU-C151</strain>
    </source>
</reference>
<keyword evidence="3" id="KW-1185">Reference proteome</keyword>
<feature type="transmembrane region" description="Helical" evidence="1">
    <location>
        <begin position="186"/>
        <end position="204"/>
    </location>
</feature>
<keyword evidence="1" id="KW-0472">Membrane</keyword>
<name>A0A5R9G1B9_9ACTN</name>
<evidence type="ECO:0000313" key="3">
    <source>
        <dbReference type="Proteomes" id="UP000305906"/>
    </source>
</evidence>
<dbReference type="AlphaFoldDB" id="A0A5R9G1B9"/>
<organism evidence="2 3">
    <name type="scientific">Streptomyces montanus</name>
    <dbReference type="NCBI Taxonomy" id="2580423"/>
    <lineage>
        <taxon>Bacteria</taxon>
        <taxon>Bacillati</taxon>
        <taxon>Actinomycetota</taxon>
        <taxon>Actinomycetes</taxon>
        <taxon>Kitasatosporales</taxon>
        <taxon>Streptomycetaceae</taxon>
        <taxon>Streptomyces</taxon>
    </lineage>
</organism>
<dbReference type="PROSITE" id="PS51257">
    <property type="entry name" value="PROKAR_LIPOPROTEIN"/>
    <property type="match status" value="1"/>
</dbReference>
<proteinExistence type="predicted"/>
<keyword evidence="1" id="KW-0812">Transmembrane</keyword>
<dbReference type="EMBL" id="VBZC01000006">
    <property type="protein sequence ID" value="TLS46783.1"/>
    <property type="molecule type" value="Genomic_DNA"/>
</dbReference>
<sequence>MAERAAGAPAGRVRKVLSAVLIVLGCLLLPLGGLSAWATYEIGDTGRYVATMGPLAAGPDVRRAVTDTVTDGIMSEVEAGPLEDEVRVFVRKAVRSFTGTPAFRTAWDSANRATHDAVLRALRGDRDTAVTLDLAPLTERLKDRLADDHVPLAHSIPVARAKITVIEAREVATLRKGFDVLEITGFWLPVAAVALAVGGILLAVRRRRAVMATALGLALGAALLALATAVGRELALGDLPPHVSRTAAGAVYDALTSTLRTATWVILALGLTVAATTWLMGRYVRHRGGSAGPPSAPAPEQTRAQA</sequence>
<gene>
    <name evidence="2" type="ORF">FE633_06555</name>
</gene>
<protein>
    <recommendedName>
        <fullName evidence="4">Integral membrane protein</fullName>
    </recommendedName>
</protein>
<comment type="caution">
    <text evidence="2">The sequence shown here is derived from an EMBL/GenBank/DDBJ whole genome shotgun (WGS) entry which is preliminary data.</text>
</comment>
<feature type="transmembrane region" description="Helical" evidence="1">
    <location>
        <begin position="261"/>
        <end position="280"/>
    </location>
</feature>
<keyword evidence="1" id="KW-1133">Transmembrane helix</keyword>
<evidence type="ECO:0000256" key="1">
    <source>
        <dbReference type="SAM" id="Phobius"/>
    </source>
</evidence>
<dbReference type="Proteomes" id="UP000305906">
    <property type="component" value="Unassembled WGS sequence"/>
</dbReference>
<accession>A0A5R9G1B9</accession>